<dbReference type="SUPFAM" id="SSF48366">
    <property type="entry name" value="Ras GEF"/>
    <property type="match status" value="1"/>
</dbReference>
<dbReference type="GO" id="GO:0005085">
    <property type="term" value="F:guanyl-nucleotide exchange factor activity"/>
    <property type="evidence" value="ECO:0007669"/>
    <property type="project" value="UniProtKB-KW"/>
</dbReference>
<dbReference type="InterPro" id="IPR023578">
    <property type="entry name" value="Ras_GEF_dom_sf"/>
</dbReference>
<evidence type="ECO:0000313" key="3">
    <source>
        <dbReference type="EMBL" id="CAD7247604.1"/>
    </source>
</evidence>
<dbReference type="EMBL" id="CAJPEV010001510">
    <property type="protein sequence ID" value="CAG0893038.1"/>
    <property type="molecule type" value="Genomic_DNA"/>
</dbReference>
<dbReference type="GO" id="GO:0007264">
    <property type="term" value="P:small GTPase-mediated signal transduction"/>
    <property type="evidence" value="ECO:0007669"/>
    <property type="project" value="InterPro"/>
</dbReference>
<keyword evidence="1" id="KW-0344">Guanine-nucleotide releasing factor</keyword>
<protein>
    <recommendedName>
        <fullName evidence="2">Ras-GEF domain-containing protein</fullName>
    </recommendedName>
</protein>
<dbReference type="PANTHER" id="PTHR14247:SF8">
    <property type="entry name" value="RAS-GEF DOMAIN-CONTAINING PROTEIN"/>
    <property type="match status" value="1"/>
</dbReference>
<dbReference type="Pfam" id="PF00617">
    <property type="entry name" value="RasGEF"/>
    <property type="match status" value="1"/>
</dbReference>
<organism evidence="3">
    <name type="scientific">Darwinula stevensoni</name>
    <dbReference type="NCBI Taxonomy" id="69355"/>
    <lineage>
        <taxon>Eukaryota</taxon>
        <taxon>Metazoa</taxon>
        <taxon>Ecdysozoa</taxon>
        <taxon>Arthropoda</taxon>
        <taxon>Crustacea</taxon>
        <taxon>Oligostraca</taxon>
        <taxon>Ostracoda</taxon>
        <taxon>Podocopa</taxon>
        <taxon>Podocopida</taxon>
        <taxon>Darwinulocopina</taxon>
        <taxon>Darwinuloidea</taxon>
        <taxon>Darwinulidae</taxon>
        <taxon>Darwinula</taxon>
    </lineage>
</organism>
<evidence type="ECO:0000256" key="1">
    <source>
        <dbReference type="PROSITE-ProRule" id="PRU00168"/>
    </source>
</evidence>
<dbReference type="Gene3D" id="1.10.840.10">
    <property type="entry name" value="Ras guanine-nucleotide exchange factors catalytic domain"/>
    <property type="match status" value="1"/>
</dbReference>
<dbReference type="InterPro" id="IPR051853">
    <property type="entry name" value="SH2-Ras-GEF_adapter"/>
</dbReference>
<dbReference type="OrthoDB" id="2412973at2759"/>
<dbReference type="PROSITE" id="PS50009">
    <property type="entry name" value="RASGEF_CAT"/>
    <property type="match status" value="1"/>
</dbReference>
<keyword evidence="4" id="KW-1185">Reference proteome</keyword>
<dbReference type="PANTHER" id="PTHR14247">
    <property type="entry name" value="BREAST CANCER ANTI-ESTROGEN RESISTANCE PROTEIN 3 HOMOLOG-LIKE PROTEIN"/>
    <property type="match status" value="1"/>
</dbReference>
<gene>
    <name evidence="3" type="ORF">DSTB1V02_LOCUS7434</name>
</gene>
<name>A0A7R8XH05_9CRUS</name>
<dbReference type="SMART" id="SM00147">
    <property type="entry name" value="RasGEF"/>
    <property type="match status" value="1"/>
</dbReference>
<dbReference type="InterPro" id="IPR036964">
    <property type="entry name" value="RASGEF_cat_dom_sf"/>
</dbReference>
<accession>A0A7R8XH05</accession>
<feature type="domain" description="Ras-GEF" evidence="2">
    <location>
        <begin position="1"/>
        <end position="237"/>
    </location>
</feature>
<reference evidence="3" key="1">
    <citation type="submission" date="2020-11" db="EMBL/GenBank/DDBJ databases">
        <authorList>
            <person name="Tran Van P."/>
        </authorList>
    </citation>
    <scope>NUCLEOTIDE SEQUENCE</scope>
</reference>
<sequence length="239" mass="27387">MMDENPSRFPSADLASSATSVHRCRSLSHLVAVTVLYCNQMEERVEMLNRWTEVAEEAKSALGNLLGFSSIMHALGSPHIQRLKETMHAWRQRFTDKAFQFEARLRPTLDQMEEGRSQEAPNTTVPYLLPLCYLADGWEAQDALLYWERGYAEAGLPLLYRHLSAARDTAANTERYARNAKVQLGDMRFEDIPLDMFRTQFHLKFLWGSSGATADARERHTKFQQILSALSRRCEPDDT</sequence>
<proteinExistence type="predicted"/>
<dbReference type="InterPro" id="IPR001895">
    <property type="entry name" value="RASGEF_cat_dom"/>
</dbReference>
<dbReference type="AlphaFoldDB" id="A0A7R8XH05"/>
<dbReference type="EMBL" id="LR901027">
    <property type="protein sequence ID" value="CAD7247604.1"/>
    <property type="molecule type" value="Genomic_DNA"/>
</dbReference>
<evidence type="ECO:0000313" key="4">
    <source>
        <dbReference type="Proteomes" id="UP000677054"/>
    </source>
</evidence>
<dbReference type="Proteomes" id="UP000677054">
    <property type="component" value="Unassembled WGS sequence"/>
</dbReference>
<evidence type="ECO:0000259" key="2">
    <source>
        <dbReference type="PROSITE" id="PS50009"/>
    </source>
</evidence>